<reference evidence="16 17" key="1">
    <citation type="journal article" date="2011" name="Stand. Genomic Sci.">
        <title>Complete genome sequence of Parvibaculum lavamentivorans type strain (DS-1(T)).</title>
        <authorList>
            <person name="Schleheck D."/>
            <person name="Weiss M."/>
            <person name="Pitluck S."/>
            <person name="Bruce D."/>
            <person name="Land M.L."/>
            <person name="Han S."/>
            <person name="Saunders E."/>
            <person name="Tapia R."/>
            <person name="Detter C."/>
            <person name="Brettin T."/>
            <person name="Han J."/>
            <person name="Woyke T."/>
            <person name="Goodwin L."/>
            <person name="Pennacchio L."/>
            <person name="Nolan M."/>
            <person name="Cook A.M."/>
            <person name="Kjelleberg S."/>
            <person name="Thomas T."/>
        </authorList>
    </citation>
    <scope>NUCLEOTIDE SEQUENCE [LARGE SCALE GENOMIC DNA]</scope>
    <source>
        <strain evidence="17">DS-1 / DSM 13023 / NCIMB 13966</strain>
    </source>
</reference>
<feature type="domain" description="TonB-dependent receptor-like beta-barrel" evidence="14">
    <location>
        <begin position="249"/>
        <end position="633"/>
    </location>
</feature>
<evidence type="ECO:0000256" key="6">
    <source>
        <dbReference type="ARBA" id="ARBA00023077"/>
    </source>
</evidence>
<feature type="signal peptide" evidence="13">
    <location>
        <begin position="1"/>
        <end position="24"/>
    </location>
</feature>
<dbReference type="InterPro" id="IPR037066">
    <property type="entry name" value="Plug_dom_sf"/>
</dbReference>
<evidence type="ECO:0000256" key="2">
    <source>
        <dbReference type="ARBA" id="ARBA00022448"/>
    </source>
</evidence>
<evidence type="ECO:0000256" key="8">
    <source>
        <dbReference type="ARBA" id="ARBA00023170"/>
    </source>
</evidence>
<keyword evidence="7 10" id="KW-0472">Membrane</keyword>
<proteinExistence type="inferred from homology"/>
<gene>
    <name evidence="16" type="ordered locus">Plav_0812</name>
</gene>
<dbReference type="PANTHER" id="PTHR30069:SF29">
    <property type="entry name" value="HEMOGLOBIN AND HEMOGLOBIN-HAPTOGLOBIN-BINDING PROTEIN 1-RELATED"/>
    <property type="match status" value="1"/>
</dbReference>
<dbReference type="PROSITE" id="PS52016">
    <property type="entry name" value="TONB_DEPENDENT_REC_3"/>
    <property type="match status" value="1"/>
</dbReference>
<accession>A7HRA2</accession>
<keyword evidence="3 10" id="KW-1134">Transmembrane beta strand</keyword>
<feature type="chain" id="PRO_5002709565" evidence="13">
    <location>
        <begin position="25"/>
        <end position="659"/>
    </location>
</feature>
<evidence type="ECO:0000256" key="1">
    <source>
        <dbReference type="ARBA" id="ARBA00004571"/>
    </source>
</evidence>
<dbReference type="eggNOG" id="COG4206">
    <property type="taxonomic scope" value="Bacteria"/>
</dbReference>
<dbReference type="AlphaFoldDB" id="A7HRA2"/>
<dbReference type="InterPro" id="IPR039426">
    <property type="entry name" value="TonB-dep_rcpt-like"/>
</dbReference>
<evidence type="ECO:0000259" key="14">
    <source>
        <dbReference type="Pfam" id="PF00593"/>
    </source>
</evidence>
<keyword evidence="17" id="KW-1185">Reference proteome</keyword>
<dbReference type="Pfam" id="PF00593">
    <property type="entry name" value="TonB_dep_Rec_b-barrel"/>
    <property type="match status" value="1"/>
</dbReference>
<evidence type="ECO:0000313" key="17">
    <source>
        <dbReference type="Proteomes" id="UP000006377"/>
    </source>
</evidence>
<dbReference type="RefSeq" id="WP_012109685.1">
    <property type="nucleotide sequence ID" value="NC_009719.1"/>
</dbReference>
<dbReference type="InterPro" id="IPR036942">
    <property type="entry name" value="Beta-barrel_TonB_sf"/>
</dbReference>
<comment type="similarity">
    <text evidence="10 11">Belongs to the TonB-dependent receptor family.</text>
</comment>
<keyword evidence="8 16" id="KW-0675">Receptor</keyword>
<evidence type="ECO:0000256" key="5">
    <source>
        <dbReference type="ARBA" id="ARBA00022729"/>
    </source>
</evidence>
<name>A7HRA2_PARL1</name>
<keyword evidence="4 10" id="KW-0812">Transmembrane</keyword>
<keyword evidence="9 10" id="KW-0998">Cell outer membrane</keyword>
<dbReference type="PANTHER" id="PTHR30069">
    <property type="entry name" value="TONB-DEPENDENT OUTER MEMBRANE RECEPTOR"/>
    <property type="match status" value="1"/>
</dbReference>
<dbReference type="Gene3D" id="2.170.130.10">
    <property type="entry name" value="TonB-dependent receptor, plug domain"/>
    <property type="match status" value="1"/>
</dbReference>
<evidence type="ECO:0000256" key="11">
    <source>
        <dbReference type="RuleBase" id="RU003357"/>
    </source>
</evidence>
<dbReference type="Proteomes" id="UP000006377">
    <property type="component" value="Chromosome"/>
</dbReference>
<dbReference type="OrthoDB" id="9760333at2"/>
<dbReference type="InterPro" id="IPR012910">
    <property type="entry name" value="Plug_dom"/>
</dbReference>
<dbReference type="STRING" id="402881.Plav_0812"/>
<feature type="compositionally biased region" description="Basic and acidic residues" evidence="12">
    <location>
        <begin position="211"/>
        <end position="223"/>
    </location>
</feature>
<keyword evidence="5 13" id="KW-0732">Signal</keyword>
<evidence type="ECO:0000256" key="12">
    <source>
        <dbReference type="SAM" id="MobiDB-lite"/>
    </source>
</evidence>
<evidence type="ECO:0000256" key="13">
    <source>
        <dbReference type="SAM" id="SignalP"/>
    </source>
</evidence>
<keyword evidence="2 10" id="KW-0813">Transport</keyword>
<comment type="subcellular location">
    <subcellularLocation>
        <location evidence="1 10">Cell outer membrane</location>
        <topology evidence="1 10">Multi-pass membrane protein</topology>
    </subcellularLocation>
</comment>
<protein>
    <submittedName>
        <fullName evidence="16">TonB-dependent receptor plug</fullName>
    </submittedName>
</protein>
<dbReference type="Pfam" id="PF07715">
    <property type="entry name" value="Plug"/>
    <property type="match status" value="1"/>
</dbReference>
<dbReference type="GO" id="GO:0009279">
    <property type="term" value="C:cell outer membrane"/>
    <property type="evidence" value="ECO:0007669"/>
    <property type="project" value="UniProtKB-SubCell"/>
</dbReference>
<dbReference type="SUPFAM" id="SSF56935">
    <property type="entry name" value="Porins"/>
    <property type="match status" value="1"/>
</dbReference>
<dbReference type="GO" id="GO:0015344">
    <property type="term" value="F:siderophore uptake transmembrane transporter activity"/>
    <property type="evidence" value="ECO:0007669"/>
    <property type="project" value="TreeGrafter"/>
</dbReference>
<evidence type="ECO:0000259" key="15">
    <source>
        <dbReference type="Pfam" id="PF07715"/>
    </source>
</evidence>
<feature type="domain" description="TonB-dependent receptor plug" evidence="15">
    <location>
        <begin position="44"/>
        <end position="152"/>
    </location>
</feature>
<dbReference type="GO" id="GO:0044718">
    <property type="term" value="P:siderophore transmembrane transport"/>
    <property type="evidence" value="ECO:0007669"/>
    <property type="project" value="TreeGrafter"/>
</dbReference>
<dbReference type="InterPro" id="IPR000531">
    <property type="entry name" value="Beta-barrel_TonB"/>
</dbReference>
<evidence type="ECO:0000256" key="3">
    <source>
        <dbReference type="ARBA" id="ARBA00022452"/>
    </source>
</evidence>
<dbReference type="EMBL" id="CP000774">
    <property type="protein sequence ID" value="ABS62435.1"/>
    <property type="molecule type" value="Genomic_DNA"/>
</dbReference>
<dbReference type="Gene3D" id="2.40.170.20">
    <property type="entry name" value="TonB-dependent receptor, beta-barrel domain"/>
    <property type="match status" value="1"/>
</dbReference>
<keyword evidence="6 11" id="KW-0798">TonB box</keyword>
<evidence type="ECO:0000313" key="16">
    <source>
        <dbReference type="EMBL" id="ABS62435.1"/>
    </source>
</evidence>
<feature type="region of interest" description="Disordered" evidence="12">
    <location>
        <begin position="202"/>
        <end position="229"/>
    </location>
</feature>
<dbReference type="KEGG" id="pla:Plav_0812"/>
<evidence type="ECO:0000256" key="10">
    <source>
        <dbReference type="PROSITE-ProRule" id="PRU01360"/>
    </source>
</evidence>
<dbReference type="HOGENOM" id="CLU_008287_18_5_5"/>
<organism evidence="16 17">
    <name type="scientific">Parvibaculum lavamentivorans (strain DS-1 / DSM 13023 / NCIMB 13966)</name>
    <dbReference type="NCBI Taxonomy" id="402881"/>
    <lineage>
        <taxon>Bacteria</taxon>
        <taxon>Pseudomonadati</taxon>
        <taxon>Pseudomonadota</taxon>
        <taxon>Alphaproteobacteria</taxon>
        <taxon>Hyphomicrobiales</taxon>
        <taxon>Parvibaculaceae</taxon>
        <taxon>Parvibaculum</taxon>
    </lineage>
</organism>
<dbReference type="CDD" id="cd01347">
    <property type="entry name" value="ligand_gated_channel"/>
    <property type="match status" value="1"/>
</dbReference>
<sequence>MKKTGWGAYAALTLLAFAAMPAHAEETTELPDLLISAGVEPLPTREVASSFTIVTAEEIETFQYRDLTDALRSVPGLHVATSGPRGGQTSVFTRGANSNQTLVMINGLPINDSASPGGAANLANIPLDNVDRIEVVRGPQSALYGSQAIGGVINIITKTGAGAPVTSLRVEGGTLGTLNTHASTGGSLDGVDYFLSLSREATNGSDATPTRLRDARGEEKDGNEVGSVSGRIGAKLNENLSASAFIQYTKSETDIDDDGSDAGFVQVYQNFDSTYDSNRLIMAGDLSGSFFDNKWRPKLSAGITNQKSFLDDQPDPGGSIYLSDVDYKGKTVTVRFDNAFDIHPQHLLTAGASYTRDEYSSSGIRDLGGFIVTPVSDADTDAFAVYASDHMTFGERFFATVSTRYDMPEDMEDRFTFTIAPGYYHPETDTRLTFSYGTGFKTPSLYQRYGQEINAFFGTITQYTGNPDLKPEKSKAWEVGVEQGFLEGRGLAGVTWFDSEVEDAISIEFDLVGNSSAVNVDKFDAKGIETFIQFKPSPEVTARIDYTLTIFKADPFVTTMTRRPRHLIGFTGSWEPVAGTVLSTNVQWVDIYRDIPRDSFGFFLDPGPYTVVNIAGSHKLTDNVTLTARVNNLLDTRYEPVNGLEAAGIEALAGVVFTF</sequence>
<evidence type="ECO:0000256" key="9">
    <source>
        <dbReference type="ARBA" id="ARBA00023237"/>
    </source>
</evidence>
<evidence type="ECO:0000256" key="7">
    <source>
        <dbReference type="ARBA" id="ARBA00023136"/>
    </source>
</evidence>
<evidence type="ECO:0000256" key="4">
    <source>
        <dbReference type="ARBA" id="ARBA00022692"/>
    </source>
</evidence>